<dbReference type="GO" id="GO:0005886">
    <property type="term" value="C:plasma membrane"/>
    <property type="evidence" value="ECO:0007669"/>
    <property type="project" value="TreeGrafter"/>
</dbReference>
<dbReference type="Proteomes" id="UP000216885">
    <property type="component" value="Unassembled WGS sequence"/>
</dbReference>
<reference evidence="11 12" key="1">
    <citation type="submission" date="2017-05" db="EMBL/GenBank/DDBJ databases">
        <title>Complete and WGS of Bordetella genogroups.</title>
        <authorList>
            <person name="Spilker T."/>
            <person name="LiPuma J."/>
        </authorList>
    </citation>
    <scope>NUCLEOTIDE SEQUENCE [LARGE SCALE GENOMIC DNA]</scope>
    <source>
        <strain evidence="11 12">AU9919</strain>
    </source>
</reference>
<evidence type="ECO:0000313" key="12">
    <source>
        <dbReference type="Proteomes" id="UP000216885"/>
    </source>
</evidence>
<keyword evidence="3" id="KW-0677">Repeat</keyword>
<evidence type="ECO:0000256" key="7">
    <source>
        <dbReference type="ARBA" id="ARBA00037273"/>
    </source>
</evidence>
<dbReference type="InterPro" id="IPR016169">
    <property type="entry name" value="FAD-bd_PCMH_sub2"/>
</dbReference>
<dbReference type="CDD" id="cd04590">
    <property type="entry name" value="CBS_pair_CorC_HlyC_assoc"/>
    <property type="match status" value="1"/>
</dbReference>
<dbReference type="OrthoDB" id="9798188at2"/>
<evidence type="ECO:0000256" key="6">
    <source>
        <dbReference type="ARBA" id="ARBA00023285"/>
    </source>
</evidence>
<dbReference type="InterPro" id="IPR036318">
    <property type="entry name" value="FAD-bd_PCMH-like_sf"/>
</dbReference>
<accession>A0A261TV82</accession>
<dbReference type="EMBL" id="NEVQ01000019">
    <property type="protein sequence ID" value="OZI53052.1"/>
    <property type="molecule type" value="Genomic_DNA"/>
</dbReference>
<evidence type="ECO:0000256" key="3">
    <source>
        <dbReference type="ARBA" id="ARBA00022737"/>
    </source>
</evidence>
<feature type="domain" description="CBS" evidence="10">
    <location>
        <begin position="77"/>
        <end position="137"/>
    </location>
</feature>
<dbReference type="RefSeq" id="WP_094822544.1">
    <property type="nucleotide sequence ID" value="NZ_NEVO01000013.1"/>
</dbReference>
<evidence type="ECO:0000256" key="8">
    <source>
        <dbReference type="ARBA" id="ARBA00040729"/>
    </source>
</evidence>
<feature type="domain" description="CBS" evidence="10">
    <location>
        <begin position="140"/>
        <end position="197"/>
    </location>
</feature>
<keyword evidence="2" id="KW-0813">Transport</keyword>
<proteinExistence type="inferred from homology"/>
<dbReference type="InterPro" id="IPR005170">
    <property type="entry name" value="Transptr-assoc_dom"/>
</dbReference>
<protein>
    <recommendedName>
        <fullName evidence="8">Magnesium and cobalt efflux protein CorC</fullName>
    </recommendedName>
</protein>
<evidence type="ECO:0000256" key="9">
    <source>
        <dbReference type="PROSITE-ProRule" id="PRU00703"/>
    </source>
</evidence>
<organism evidence="11 12">
    <name type="scientific">Bordetella genomosp. 4</name>
    <dbReference type="NCBI Taxonomy" id="463044"/>
    <lineage>
        <taxon>Bacteria</taxon>
        <taxon>Pseudomonadati</taxon>
        <taxon>Pseudomonadota</taxon>
        <taxon>Betaproteobacteria</taxon>
        <taxon>Burkholderiales</taxon>
        <taxon>Alcaligenaceae</taxon>
        <taxon>Bordetella</taxon>
    </lineage>
</organism>
<dbReference type="InterPro" id="IPR000644">
    <property type="entry name" value="CBS_dom"/>
</dbReference>
<dbReference type="Pfam" id="PF00571">
    <property type="entry name" value="CBS"/>
    <property type="match status" value="2"/>
</dbReference>
<dbReference type="Gene3D" id="3.30.465.10">
    <property type="match status" value="1"/>
</dbReference>
<evidence type="ECO:0000256" key="1">
    <source>
        <dbReference type="ARBA" id="ARBA00006337"/>
    </source>
</evidence>
<dbReference type="Pfam" id="PF03471">
    <property type="entry name" value="CorC_HlyC"/>
    <property type="match status" value="1"/>
</dbReference>
<dbReference type="FunFam" id="3.10.580.10:FF:000002">
    <property type="entry name" value="Magnesium/cobalt efflux protein CorC"/>
    <property type="match status" value="1"/>
</dbReference>
<dbReference type="SUPFAM" id="SSF54631">
    <property type="entry name" value="CBS-domain pair"/>
    <property type="match status" value="1"/>
</dbReference>
<dbReference type="Pfam" id="PF21917">
    <property type="entry name" value="NMB0537_N"/>
    <property type="match status" value="1"/>
</dbReference>
<keyword evidence="6" id="KW-0170">Cobalt</keyword>
<evidence type="ECO:0000256" key="5">
    <source>
        <dbReference type="ARBA" id="ARBA00023122"/>
    </source>
</evidence>
<dbReference type="GO" id="GO:0050660">
    <property type="term" value="F:flavin adenine dinucleotide binding"/>
    <property type="evidence" value="ECO:0007669"/>
    <property type="project" value="InterPro"/>
</dbReference>
<comment type="function">
    <text evidence="7">Plays a role in the transport of magnesium and cobalt ions.</text>
</comment>
<dbReference type="PANTHER" id="PTHR22777">
    <property type="entry name" value="HEMOLYSIN-RELATED"/>
    <property type="match status" value="1"/>
</dbReference>
<dbReference type="PANTHER" id="PTHR22777:SF27">
    <property type="entry name" value="MAGNESIUM AND COBALT EFFLUX PROTEIN CORC"/>
    <property type="match status" value="1"/>
</dbReference>
<evidence type="ECO:0000313" key="11">
    <source>
        <dbReference type="EMBL" id="OZI53052.1"/>
    </source>
</evidence>
<dbReference type="AlphaFoldDB" id="A0A261TV82"/>
<dbReference type="PROSITE" id="PS51371">
    <property type="entry name" value="CBS"/>
    <property type="match status" value="2"/>
</dbReference>
<dbReference type="InterPro" id="IPR046342">
    <property type="entry name" value="CBS_dom_sf"/>
</dbReference>
<keyword evidence="4" id="KW-0460">Magnesium</keyword>
<keyword evidence="5 9" id="KW-0129">CBS domain</keyword>
<keyword evidence="12" id="KW-1185">Reference proteome</keyword>
<evidence type="ECO:0000259" key="10">
    <source>
        <dbReference type="PROSITE" id="PS51371"/>
    </source>
</evidence>
<dbReference type="Gene3D" id="3.10.580.10">
    <property type="entry name" value="CBS-domain"/>
    <property type="match status" value="1"/>
</dbReference>
<comment type="similarity">
    <text evidence="1">Belongs to the UPF0053 family.</text>
</comment>
<evidence type="ECO:0000256" key="2">
    <source>
        <dbReference type="ARBA" id="ARBA00022448"/>
    </source>
</evidence>
<dbReference type="InterPro" id="IPR054115">
    <property type="entry name" value="CorC_N"/>
</dbReference>
<dbReference type="InterPro" id="IPR044751">
    <property type="entry name" value="Ion_transp-like_CBS"/>
</dbReference>
<name>A0A261TV82_9BORD</name>
<evidence type="ECO:0000256" key="4">
    <source>
        <dbReference type="ARBA" id="ARBA00022842"/>
    </source>
</evidence>
<dbReference type="SMART" id="SM01091">
    <property type="entry name" value="CorC_HlyC"/>
    <property type="match status" value="1"/>
</dbReference>
<sequence>MSDPYPTTEANATRAPKTATKSLLDRILALVRREPEDREGIKAVLEAAHDRDLLDVESYGMIKGALAVSERTVADIMVPRSRMDLLDVSLPLPQQLAFIIDAAHSRFPVYEDDRDNIIGILLAKDLLRGMLDPNMELRSLIRPAVFIPEAKRLNVLLREFRASHNHLAIVIDEHGGISGLVTMEDVLEQIVGDIEDEFDEEDEQSIFPEGENQWRLMATTEISHFNEAFATDLPDDEYDSVGGWLGGQLGRIPRRGDSASHGDMMIEVIRADARRALWLRAKRVPGPDANSTADAASPAL</sequence>
<comment type="caution">
    <text evidence="11">The sequence shown here is derived from an EMBL/GenBank/DDBJ whole genome shotgun (WGS) entry which is preliminary data.</text>
</comment>
<dbReference type="SUPFAM" id="SSF56176">
    <property type="entry name" value="FAD-binding/transporter-associated domain-like"/>
    <property type="match status" value="1"/>
</dbReference>
<gene>
    <name evidence="11" type="ORF">CAL20_18760</name>
</gene>